<reference evidence="8" key="2">
    <citation type="submission" date="2015-08" db="UniProtKB">
        <authorList>
            <consortium name="WormBaseParasite"/>
        </authorList>
    </citation>
    <scope>IDENTIFICATION</scope>
</reference>
<dbReference type="WBParaSite" id="SVE_0459700.1">
    <property type="protein sequence ID" value="SVE_0459700.1"/>
    <property type="gene ID" value="SVE_0459700"/>
</dbReference>
<dbReference type="PANTHER" id="PTHR47024">
    <property type="entry name" value="BIOFILM ABSENT ON HEAD (AFTER YERSINIA EXPOSURE)-RELATED"/>
    <property type="match status" value="1"/>
</dbReference>
<evidence type="ECO:0000313" key="8">
    <source>
        <dbReference type="WBParaSite" id="SVE_0459700.1"/>
    </source>
</evidence>
<keyword evidence="3 6" id="KW-0328">Glycosyltransferase</keyword>
<name>A0A0K0F701_STRVS</name>
<evidence type="ECO:0000313" key="7">
    <source>
        <dbReference type="Proteomes" id="UP000035680"/>
    </source>
</evidence>
<protein>
    <recommendedName>
        <fullName evidence="6">Glycosyltransferase family 92 protein</fullName>
        <ecNumber evidence="6">2.4.1.-</ecNumber>
    </recommendedName>
</protein>
<comment type="subcellular location">
    <subcellularLocation>
        <location evidence="1">Membrane</location>
        <topology evidence="1">Single-pass membrane protein</topology>
    </subcellularLocation>
</comment>
<reference evidence="7" key="1">
    <citation type="submission" date="2014-07" db="EMBL/GenBank/DDBJ databases">
        <authorList>
            <person name="Martin A.A"/>
            <person name="De Silva N."/>
        </authorList>
    </citation>
    <scope>NUCLEOTIDE SEQUENCE</scope>
</reference>
<keyword evidence="4 6" id="KW-0808">Transferase</keyword>
<comment type="similarity">
    <text evidence="2 6">Belongs to the glycosyltransferase 92 family.</text>
</comment>
<keyword evidence="5" id="KW-0472">Membrane</keyword>
<dbReference type="AlphaFoldDB" id="A0A0K0F701"/>
<evidence type="ECO:0000256" key="2">
    <source>
        <dbReference type="ARBA" id="ARBA00007647"/>
    </source>
</evidence>
<dbReference type="GO" id="GO:0016757">
    <property type="term" value="F:glycosyltransferase activity"/>
    <property type="evidence" value="ECO:0007669"/>
    <property type="project" value="UniProtKB-UniRule"/>
</dbReference>
<dbReference type="InterPro" id="IPR008166">
    <property type="entry name" value="Glyco_transf_92"/>
</dbReference>
<evidence type="ECO:0000256" key="3">
    <source>
        <dbReference type="ARBA" id="ARBA00022676"/>
    </source>
</evidence>
<keyword evidence="7" id="KW-1185">Reference proteome</keyword>
<organism evidence="7 8">
    <name type="scientific">Strongyloides venezuelensis</name>
    <name type="common">Threadworm</name>
    <dbReference type="NCBI Taxonomy" id="75913"/>
    <lineage>
        <taxon>Eukaryota</taxon>
        <taxon>Metazoa</taxon>
        <taxon>Ecdysozoa</taxon>
        <taxon>Nematoda</taxon>
        <taxon>Chromadorea</taxon>
        <taxon>Rhabditida</taxon>
        <taxon>Tylenchina</taxon>
        <taxon>Panagrolaimomorpha</taxon>
        <taxon>Strongyloidoidea</taxon>
        <taxon>Strongyloididae</taxon>
        <taxon>Strongyloides</taxon>
    </lineage>
</organism>
<dbReference type="Pfam" id="PF01697">
    <property type="entry name" value="Glyco_transf_92"/>
    <property type="match status" value="1"/>
</dbReference>
<evidence type="ECO:0000256" key="4">
    <source>
        <dbReference type="ARBA" id="ARBA00022679"/>
    </source>
</evidence>
<dbReference type="EC" id="2.4.1.-" evidence="6"/>
<dbReference type="GO" id="GO:0016020">
    <property type="term" value="C:membrane"/>
    <property type="evidence" value="ECO:0007669"/>
    <property type="project" value="UniProtKB-SubCell"/>
</dbReference>
<dbReference type="PANTHER" id="PTHR47024:SF1">
    <property type="entry name" value="GLYCOSYLTRANSFERASE FAMILY 92 PROTEIN"/>
    <property type="match status" value="1"/>
</dbReference>
<evidence type="ECO:0000256" key="5">
    <source>
        <dbReference type="ARBA" id="ARBA00023136"/>
    </source>
</evidence>
<proteinExistence type="inferred from homology"/>
<accession>A0A0K0F701</accession>
<sequence length="466" mass="55533">MLDFYNFEEQFYSDYENNRDFRSKKINLSSFKYSANVSEHSLILINLQLIEKEISPNVFSHFIHAFGFAKCISKYNNDDTTRLILYVKKRNLYIAGNITTIADKCPWAWASKCEWNSFHVSFMISSKIVEDISDVTIYNFHTSVKLDVTIKRSLNHKKKKDNLTICVPPLYWYDNFLQLFIFTEIWKLHGASHFVYYYYSVSDDVMNLLKYYESKNILTIVPLKSLPKSNMVDPNRSIYRYGHLAAINDCLQKRNSRYATVIDVDEFLYFNDSLYSNKKNFYQYIDEIFLTKEKLGGLLFSHHGLRIDTKHMKEDFKFLQNSYMNTITGPKKYIIKPNRVDTVDSHRPIKYMNYTLKTMDFNDAFLLHSRFNWAHKNNKLDKKVRIISLDQIKQISDQYSKIRKKLNFIKDFNFQTNTLMIMNKCLSRWKKEGCKVPDDLCQKELSNVENWIKSDDIDTNEHYYIL</sequence>
<evidence type="ECO:0000256" key="1">
    <source>
        <dbReference type="ARBA" id="ARBA00004167"/>
    </source>
</evidence>
<dbReference type="Proteomes" id="UP000035680">
    <property type="component" value="Unassembled WGS sequence"/>
</dbReference>
<evidence type="ECO:0000256" key="6">
    <source>
        <dbReference type="RuleBase" id="RU366017"/>
    </source>
</evidence>